<evidence type="ECO:0000256" key="1">
    <source>
        <dbReference type="ARBA" id="ARBA00022617"/>
    </source>
</evidence>
<dbReference type="InterPro" id="IPR009056">
    <property type="entry name" value="Cyt_c-like_dom"/>
</dbReference>
<dbReference type="PANTHER" id="PTHR35008">
    <property type="entry name" value="BLL4482 PROTEIN-RELATED"/>
    <property type="match status" value="1"/>
</dbReference>
<accession>A0A6C0GGD2</accession>
<evidence type="ECO:0000256" key="3">
    <source>
        <dbReference type="ARBA" id="ARBA00023004"/>
    </source>
</evidence>
<sequence length="338" mass="36908">MDFFNNHKYLFGAALLLFLGLTVAVAILPAISNQNNNAPLPQAVALSEEAAKGKMIYIAEGCVACHTQQVRNVDMDKMWGSRPSVSADYAAIKRTDFWRNTATLMGTERTGPDLINIGNRQPSSDWHLLHLYNPRAVVSQSIMPAYPWLFVEKQNPGKEDIVITVPDELGKKSSGSLVASQEALQLVAYLQSLKQTPLPDGTPEPAFLYKAEKQDVKEMVGNPREAALPDGQALYSANCQACHQPNGEGLKGAFPPLKESKVVLDENPEVFVKIIMQGYDANPAFGVMPAVGINNQLQPEAVAAIMNHERTSWGNAARKVTAAEVKKIMELIGKETPQ</sequence>
<dbReference type="Gene3D" id="1.10.760.10">
    <property type="entry name" value="Cytochrome c-like domain"/>
    <property type="match status" value="2"/>
</dbReference>
<keyword evidence="1 4" id="KW-0349">Heme</keyword>
<dbReference type="InterPro" id="IPR003468">
    <property type="entry name" value="Cyt_c_oxidase_monohaem-su/FixO"/>
</dbReference>
<dbReference type="Pfam" id="PF02433">
    <property type="entry name" value="FixO"/>
    <property type="match status" value="1"/>
</dbReference>
<dbReference type="GO" id="GO:0046872">
    <property type="term" value="F:metal ion binding"/>
    <property type="evidence" value="ECO:0007669"/>
    <property type="project" value="UniProtKB-KW"/>
</dbReference>
<keyword evidence="7" id="KW-1185">Reference proteome</keyword>
<organism evidence="6 7">
    <name type="scientific">Rhodocytophaga rosea</name>
    <dbReference type="NCBI Taxonomy" id="2704465"/>
    <lineage>
        <taxon>Bacteria</taxon>
        <taxon>Pseudomonadati</taxon>
        <taxon>Bacteroidota</taxon>
        <taxon>Cytophagia</taxon>
        <taxon>Cytophagales</taxon>
        <taxon>Rhodocytophagaceae</taxon>
        <taxon>Rhodocytophaga</taxon>
    </lineage>
</organism>
<dbReference type="Proteomes" id="UP000480178">
    <property type="component" value="Chromosome"/>
</dbReference>
<keyword evidence="2 4" id="KW-0479">Metal-binding</keyword>
<proteinExistence type="predicted"/>
<protein>
    <submittedName>
        <fullName evidence="6">C-type cytochrome</fullName>
    </submittedName>
</protein>
<dbReference type="InterPro" id="IPR036909">
    <property type="entry name" value="Cyt_c-like_dom_sf"/>
</dbReference>
<dbReference type="EMBL" id="CP048222">
    <property type="protein sequence ID" value="QHT66969.1"/>
    <property type="molecule type" value="Genomic_DNA"/>
</dbReference>
<name>A0A6C0GGD2_9BACT</name>
<dbReference type="Pfam" id="PF13442">
    <property type="entry name" value="Cytochrome_CBB3"/>
    <property type="match status" value="1"/>
</dbReference>
<dbReference type="KEGG" id="rhoz:GXP67_10055"/>
<dbReference type="AlphaFoldDB" id="A0A6C0GGD2"/>
<feature type="domain" description="Cytochrome c" evidence="5">
    <location>
        <begin position="226"/>
        <end position="336"/>
    </location>
</feature>
<dbReference type="InterPro" id="IPR051459">
    <property type="entry name" value="Cytochrome_c-type_DH"/>
</dbReference>
<evidence type="ECO:0000256" key="2">
    <source>
        <dbReference type="ARBA" id="ARBA00022723"/>
    </source>
</evidence>
<feature type="domain" description="Cytochrome c" evidence="5">
    <location>
        <begin position="48"/>
        <end position="194"/>
    </location>
</feature>
<dbReference type="PROSITE" id="PS51007">
    <property type="entry name" value="CYTC"/>
    <property type="match status" value="2"/>
</dbReference>
<evidence type="ECO:0000259" key="5">
    <source>
        <dbReference type="PROSITE" id="PS51007"/>
    </source>
</evidence>
<dbReference type="SUPFAM" id="SSF46626">
    <property type="entry name" value="Cytochrome c"/>
    <property type="match status" value="2"/>
</dbReference>
<dbReference type="RefSeq" id="WP_162443013.1">
    <property type="nucleotide sequence ID" value="NZ_CP048222.1"/>
</dbReference>
<dbReference type="GO" id="GO:0009055">
    <property type="term" value="F:electron transfer activity"/>
    <property type="evidence" value="ECO:0007669"/>
    <property type="project" value="InterPro"/>
</dbReference>
<gene>
    <name evidence="6" type="ORF">GXP67_10055</name>
</gene>
<dbReference type="PANTHER" id="PTHR35008:SF8">
    <property type="entry name" value="ALCOHOL DEHYDROGENASE CYTOCHROME C SUBUNIT"/>
    <property type="match status" value="1"/>
</dbReference>
<keyword evidence="3 4" id="KW-0408">Iron</keyword>
<evidence type="ECO:0000313" key="6">
    <source>
        <dbReference type="EMBL" id="QHT66969.1"/>
    </source>
</evidence>
<reference evidence="6 7" key="1">
    <citation type="submission" date="2020-01" db="EMBL/GenBank/DDBJ databases">
        <authorList>
            <person name="Kim M.K."/>
        </authorList>
    </citation>
    <scope>NUCLEOTIDE SEQUENCE [LARGE SCALE GENOMIC DNA]</scope>
    <source>
        <strain evidence="6 7">172606-1</strain>
    </source>
</reference>
<evidence type="ECO:0000256" key="4">
    <source>
        <dbReference type="PROSITE-ProRule" id="PRU00433"/>
    </source>
</evidence>
<evidence type="ECO:0000313" key="7">
    <source>
        <dbReference type="Proteomes" id="UP000480178"/>
    </source>
</evidence>
<dbReference type="GO" id="GO:0020037">
    <property type="term" value="F:heme binding"/>
    <property type="evidence" value="ECO:0007669"/>
    <property type="project" value="InterPro"/>
</dbReference>